<keyword evidence="3" id="KW-0597">Phosphoprotein</keyword>
<keyword evidence="7" id="KW-1133">Transmembrane helix</keyword>
<dbReference type="InterPro" id="IPR005467">
    <property type="entry name" value="His_kinase_dom"/>
</dbReference>
<keyword evidence="4" id="KW-0808">Transferase</keyword>
<dbReference type="SUPFAM" id="SSF47384">
    <property type="entry name" value="Homodimeric domain of signal transducing histidine kinase"/>
    <property type="match status" value="1"/>
</dbReference>
<evidence type="ECO:0000256" key="7">
    <source>
        <dbReference type="SAM" id="Phobius"/>
    </source>
</evidence>
<comment type="caution">
    <text evidence="9">The sequence shown here is derived from an EMBL/GenBank/DDBJ whole genome shotgun (WGS) entry which is preliminary data.</text>
</comment>
<dbReference type="InterPro" id="IPR003661">
    <property type="entry name" value="HisK_dim/P_dom"/>
</dbReference>
<evidence type="ECO:0000256" key="3">
    <source>
        <dbReference type="ARBA" id="ARBA00022553"/>
    </source>
</evidence>
<dbReference type="OrthoDB" id="921707at2"/>
<dbReference type="EC" id="2.7.13.3" evidence="2"/>
<dbReference type="InterPro" id="IPR003594">
    <property type="entry name" value="HATPase_dom"/>
</dbReference>
<evidence type="ECO:0000256" key="4">
    <source>
        <dbReference type="ARBA" id="ARBA00022679"/>
    </source>
</evidence>
<dbReference type="SMART" id="SM00388">
    <property type="entry name" value="HisKA"/>
    <property type="match status" value="1"/>
</dbReference>
<dbReference type="RefSeq" id="WP_110828505.1">
    <property type="nucleotide sequence ID" value="NZ_QKLU01000002.1"/>
</dbReference>
<dbReference type="Proteomes" id="UP000248198">
    <property type="component" value="Unassembled WGS sequence"/>
</dbReference>
<gene>
    <name evidence="9" type="ORF">B0O44_102431</name>
</gene>
<evidence type="ECO:0000313" key="10">
    <source>
        <dbReference type="Proteomes" id="UP000248198"/>
    </source>
</evidence>
<dbReference type="AlphaFoldDB" id="A0A318UHE2"/>
<keyword evidence="7" id="KW-0472">Membrane</keyword>
<keyword evidence="10" id="KW-1185">Reference proteome</keyword>
<dbReference type="GO" id="GO:0004721">
    <property type="term" value="F:phosphoprotein phosphatase activity"/>
    <property type="evidence" value="ECO:0007669"/>
    <property type="project" value="TreeGrafter"/>
</dbReference>
<sequence>MRRRIILVLILMSLCVTGITVLQLYWNYQNYKSTLRKFNTDINNALDIALNKEIDLRQEKIISKFKTWMADTTLVQITCENNNRDSNTVFHVNDKFPYSPKEKGFALGFAAFKEKLKQITPSAKSYFIEHFANSVLKRDLKKGFVYFYTQKLGDSLSKIYNAARLDTSVLIPLYKQELASKEIYAPFKLFLGLPSKTQMFVTLTMSSALKRPYEKQYVYAAFQNPNLYFFKAMKWLITTSCLLIFITLFCFGYTLRTLFSQQKLAQLKDEFINNMTHELNTPLSSIKITAESLGKFDHDAQTTKEYLNIILYQTEKLSSMANHILQLNRPTGLYKNTEDIELNALIKRAISDLLPKSKDKNARIYFQASKNPIIISGESQALVNVLINLIDNALKYNKADPKLDIRIHNDTKYSEISIADNGIGIPPEYRDKIFEKFFRVPTGNIHDVKGYGLGLFYVKEVILKHKGTIKVSSNQPRGTVFKIKIPLA</sequence>
<dbReference type="SUPFAM" id="SSF55874">
    <property type="entry name" value="ATPase domain of HSP90 chaperone/DNA topoisomerase II/histidine kinase"/>
    <property type="match status" value="1"/>
</dbReference>
<keyword evidence="6" id="KW-0902">Two-component regulatory system</keyword>
<dbReference type="InterPro" id="IPR036097">
    <property type="entry name" value="HisK_dim/P_sf"/>
</dbReference>
<feature type="transmembrane region" description="Helical" evidence="7">
    <location>
        <begin position="6"/>
        <end position="28"/>
    </location>
</feature>
<feature type="transmembrane region" description="Helical" evidence="7">
    <location>
        <begin position="235"/>
        <end position="255"/>
    </location>
</feature>
<dbReference type="GO" id="GO:0016036">
    <property type="term" value="P:cellular response to phosphate starvation"/>
    <property type="evidence" value="ECO:0007669"/>
    <property type="project" value="TreeGrafter"/>
</dbReference>
<dbReference type="InterPro" id="IPR004358">
    <property type="entry name" value="Sig_transdc_His_kin-like_C"/>
</dbReference>
<dbReference type="InterPro" id="IPR036890">
    <property type="entry name" value="HATPase_C_sf"/>
</dbReference>
<dbReference type="SMART" id="SM00387">
    <property type="entry name" value="HATPase_c"/>
    <property type="match status" value="1"/>
</dbReference>
<dbReference type="Gene3D" id="3.30.565.10">
    <property type="entry name" value="Histidine kinase-like ATPase, C-terminal domain"/>
    <property type="match status" value="1"/>
</dbReference>
<evidence type="ECO:0000256" key="2">
    <source>
        <dbReference type="ARBA" id="ARBA00012438"/>
    </source>
</evidence>
<dbReference type="PROSITE" id="PS50109">
    <property type="entry name" value="HIS_KIN"/>
    <property type="match status" value="1"/>
</dbReference>
<accession>A0A318UHE2</accession>
<dbReference type="CDD" id="cd00082">
    <property type="entry name" value="HisKA"/>
    <property type="match status" value="1"/>
</dbReference>
<feature type="domain" description="Histidine kinase" evidence="8">
    <location>
        <begin position="274"/>
        <end position="488"/>
    </location>
</feature>
<dbReference type="PRINTS" id="PR00344">
    <property type="entry name" value="BCTRLSENSOR"/>
</dbReference>
<organism evidence="9 10">
    <name type="scientific">Pedobacter nutrimenti</name>
    <dbReference type="NCBI Taxonomy" id="1241337"/>
    <lineage>
        <taxon>Bacteria</taxon>
        <taxon>Pseudomonadati</taxon>
        <taxon>Bacteroidota</taxon>
        <taxon>Sphingobacteriia</taxon>
        <taxon>Sphingobacteriales</taxon>
        <taxon>Sphingobacteriaceae</taxon>
        <taxon>Pedobacter</taxon>
    </lineage>
</organism>
<protein>
    <recommendedName>
        <fullName evidence="2">histidine kinase</fullName>
        <ecNumber evidence="2">2.7.13.3</ecNumber>
    </recommendedName>
</protein>
<evidence type="ECO:0000256" key="6">
    <source>
        <dbReference type="ARBA" id="ARBA00023012"/>
    </source>
</evidence>
<reference evidence="9 10" key="1">
    <citation type="submission" date="2018-06" db="EMBL/GenBank/DDBJ databases">
        <title>Genomic Encyclopedia of Archaeal and Bacterial Type Strains, Phase II (KMG-II): from individual species to whole genera.</title>
        <authorList>
            <person name="Goeker M."/>
        </authorList>
    </citation>
    <scope>NUCLEOTIDE SEQUENCE [LARGE SCALE GENOMIC DNA]</scope>
    <source>
        <strain evidence="9 10">DSM 27372</strain>
    </source>
</reference>
<evidence type="ECO:0000256" key="1">
    <source>
        <dbReference type="ARBA" id="ARBA00000085"/>
    </source>
</evidence>
<proteinExistence type="predicted"/>
<comment type="catalytic activity">
    <reaction evidence="1">
        <text>ATP + protein L-histidine = ADP + protein N-phospho-L-histidine.</text>
        <dbReference type="EC" id="2.7.13.3"/>
    </reaction>
</comment>
<dbReference type="Gene3D" id="1.10.287.130">
    <property type="match status" value="1"/>
</dbReference>
<evidence type="ECO:0000256" key="5">
    <source>
        <dbReference type="ARBA" id="ARBA00022777"/>
    </source>
</evidence>
<dbReference type="EMBL" id="QKLU01000002">
    <property type="protein sequence ID" value="PYF75876.1"/>
    <property type="molecule type" value="Genomic_DNA"/>
</dbReference>
<evidence type="ECO:0000313" key="9">
    <source>
        <dbReference type="EMBL" id="PYF75876.1"/>
    </source>
</evidence>
<dbReference type="CDD" id="cd00075">
    <property type="entry name" value="HATPase"/>
    <property type="match status" value="1"/>
</dbReference>
<dbReference type="GO" id="GO:0005886">
    <property type="term" value="C:plasma membrane"/>
    <property type="evidence" value="ECO:0007669"/>
    <property type="project" value="TreeGrafter"/>
</dbReference>
<dbReference type="Pfam" id="PF00512">
    <property type="entry name" value="HisKA"/>
    <property type="match status" value="1"/>
</dbReference>
<dbReference type="GO" id="GO:0000155">
    <property type="term" value="F:phosphorelay sensor kinase activity"/>
    <property type="evidence" value="ECO:0007669"/>
    <property type="project" value="InterPro"/>
</dbReference>
<name>A0A318UHE2_9SPHI</name>
<dbReference type="InterPro" id="IPR050351">
    <property type="entry name" value="BphY/WalK/GraS-like"/>
</dbReference>
<dbReference type="PANTHER" id="PTHR45453">
    <property type="entry name" value="PHOSPHATE REGULON SENSOR PROTEIN PHOR"/>
    <property type="match status" value="1"/>
</dbReference>
<keyword evidence="5" id="KW-0418">Kinase</keyword>
<dbReference type="Pfam" id="PF02518">
    <property type="entry name" value="HATPase_c"/>
    <property type="match status" value="1"/>
</dbReference>
<dbReference type="FunFam" id="3.30.565.10:FF:000006">
    <property type="entry name" value="Sensor histidine kinase WalK"/>
    <property type="match status" value="1"/>
</dbReference>
<keyword evidence="7" id="KW-0812">Transmembrane</keyword>
<evidence type="ECO:0000259" key="8">
    <source>
        <dbReference type="PROSITE" id="PS50109"/>
    </source>
</evidence>
<dbReference type="PANTHER" id="PTHR45453:SF1">
    <property type="entry name" value="PHOSPHATE REGULON SENSOR PROTEIN PHOR"/>
    <property type="match status" value="1"/>
</dbReference>